<evidence type="ECO:0000313" key="2">
    <source>
        <dbReference type="EMBL" id="HIR14345.1"/>
    </source>
</evidence>
<dbReference type="PANTHER" id="PTHR35793:SF2">
    <property type="entry name" value="INNER MEMBRANE PROTEIN YJIG"/>
    <property type="match status" value="1"/>
</dbReference>
<reference evidence="2" key="2">
    <citation type="journal article" date="2021" name="PeerJ">
        <title>Extensive microbial diversity within the chicken gut microbiome revealed by metagenomics and culture.</title>
        <authorList>
            <person name="Gilroy R."/>
            <person name="Ravi A."/>
            <person name="Getino M."/>
            <person name="Pursley I."/>
            <person name="Horton D.L."/>
            <person name="Alikhan N.F."/>
            <person name="Baker D."/>
            <person name="Gharbi K."/>
            <person name="Hall N."/>
            <person name="Watson M."/>
            <person name="Adriaenssens E.M."/>
            <person name="Foster-Nyarko E."/>
            <person name="Jarju S."/>
            <person name="Secka A."/>
            <person name="Antonio M."/>
            <person name="Oren A."/>
            <person name="Chaudhuri R.R."/>
            <person name="La Ragione R."/>
            <person name="Hildebrand F."/>
            <person name="Pallen M.J."/>
        </authorList>
    </citation>
    <scope>NUCLEOTIDE SEQUENCE</scope>
    <source>
        <strain evidence="2">ChiSjej4B22-8148</strain>
    </source>
</reference>
<protein>
    <submittedName>
        <fullName evidence="2">Spore maturation protein</fullName>
    </submittedName>
</protein>
<evidence type="ECO:0000256" key="1">
    <source>
        <dbReference type="SAM" id="Phobius"/>
    </source>
</evidence>
<feature type="transmembrane region" description="Helical" evidence="1">
    <location>
        <begin position="119"/>
        <end position="141"/>
    </location>
</feature>
<dbReference type="AlphaFoldDB" id="A0A9D1ACZ5"/>
<dbReference type="InterPro" id="IPR052549">
    <property type="entry name" value="SpmB"/>
</dbReference>
<reference evidence="2" key="1">
    <citation type="submission" date="2020-10" db="EMBL/GenBank/DDBJ databases">
        <authorList>
            <person name="Gilroy R."/>
        </authorList>
    </citation>
    <scope>NUCLEOTIDE SEQUENCE</scope>
    <source>
        <strain evidence="2">ChiSjej4B22-8148</strain>
    </source>
</reference>
<comment type="caution">
    <text evidence="2">The sequence shown here is derived from an EMBL/GenBank/DDBJ whole genome shotgun (WGS) entry which is preliminary data.</text>
</comment>
<proteinExistence type="predicted"/>
<evidence type="ECO:0000313" key="3">
    <source>
        <dbReference type="Proteomes" id="UP000886757"/>
    </source>
</evidence>
<dbReference type="GO" id="GO:0005886">
    <property type="term" value="C:plasma membrane"/>
    <property type="evidence" value="ECO:0007669"/>
    <property type="project" value="TreeGrafter"/>
</dbReference>
<feature type="transmembrane region" description="Helical" evidence="1">
    <location>
        <begin position="6"/>
        <end position="25"/>
    </location>
</feature>
<feature type="transmembrane region" description="Helical" evidence="1">
    <location>
        <begin position="153"/>
        <end position="175"/>
    </location>
</feature>
<keyword evidence="1" id="KW-1133">Transmembrane helix</keyword>
<dbReference type="Proteomes" id="UP000886757">
    <property type="component" value="Unassembled WGS sequence"/>
</dbReference>
<accession>A0A9D1ACZ5</accession>
<sequence length="176" mass="18992">MSFLVFLSRCMIPLLVFSVTGYGILKKIPVYDSFIRGAMDGIRTTVKLIPTLIGLMTAAGVLGASGFLTLLSEQLGKLLDGEVFPAPLLPLALVRMFSNSAAAGLLLDLYKEYGTDSRISWTASLMMSSCETIFYTMSIYFMTARITKTRYTLPGALLATLGGIGASLVLSKVFYG</sequence>
<keyword evidence="1" id="KW-0472">Membrane</keyword>
<feature type="transmembrane region" description="Helical" evidence="1">
    <location>
        <begin position="46"/>
        <end position="68"/>
    </location>
</feature>
<dbReference type="EMBL" id="DVGK01000117">
    <property type="protein sequence ID" value="HIR14345.1"/>
    <property type="molecule type" value="Genomic_DNA"/>
</dbReference>
<organism evidence="2 3">
    <name type="scientific">Candidatus Choladousia intestinavium</name>
    <dbReference type="NCBI Taxonomy" id="2840727"/>
    <lineage>
        <taxon>Bacteria</taxon>
        <taxon>Bacillati</taxon>
        <taxon>Bacillota</taxon>
        <taxon>Clostridia</taxon>
        <taxon>Lachnospirales</taxon>
        <taxon>Lachnospiraceae</taxon>
        <taxon>Lachnospiraceae incertae sedis</taxon>
        <taxon>Candidatus Choladousia</taxon>
    </lineage>
</organism>
<name>A0A9D1ACZ5_9FIRM</name>
<dbReference type="PANTHER" id="PTHR35793">
    <property type="entry name" value="INNER MEMBRANE PROTEIN YJIG"/>
    <property type="match status" value="1"/>
</dbReference>
<keyword evidence="1" id="KW-0812">Transmembrane</keyword>
<gene>
    <name evidence="2" type="ORF">IAB31_10545</name>
</gene>